<organism evidence="2 3">
    <name type="scientific">Bacteroides fragilis</name>
    <dbReference type="NCBI Taxonomy" id="817"/>
    <lineage>
        <taxon>Bacteria</taxon>
        <taxon>Pseudomonadati</taxon>
        <taxon>Bacteroidota</taxon>
        <taxon>Bacteroidia</taxon>
        <taxon>Bacteroidales</taxon>
        <taxon>Bacteroidaceae</taxon>
        <taxon>Bacteroides</taxon>
    </lineage>
</organism>
<reference evidence="2 3" key="1">
    <citation type="submission" date="2018-08" db="EMBL/GenBank/DDBJ databases">
        <title>A genome reference for cultivated species of the human gut microbiota.</title>
        <authorList>
            <person name="Zou Y."/>
            <person name="Xue W."/>
            <person name="Luo G."/>
        </authorList>
    </citation>
    <scope>NUCLEOTIDE SEQUENCE [LARGE SCALE GENOMIC DNA]</scope>
    <source>
        <strain evidence="2 3">AM18-6</strain>
    </source>
</reference>
<keyword evidence="1" id="KW-0812">Transmembrane</keyword>
<comment type="caution">
    <text evidence="2">The sequence shown here is derived from an EMBL/GenBank/DDBJ whole genome shotgun (WGS) entry which is preliminary data.</text>
</comment>
<proteinExistence type="predicted"/>
<sequence>MVSLSSLVFIKKKILFLHFINFYSYLCCITSAKDLRDVNYLLALKAPNCVFYTADIVLKELSNPIRTPILLIFLLPAHPGVIQVLCLTFFILAAKIYISAGKMYILAAKTHILAAKMKFDCPFKQIFFLCLRTLGEMKSYLK</sequence>
<evidence type="ECO:0008006" key="4">
    <source>
        <dbReference type="Google" id="ProtNLM"/>
    </source>
</evidence>
<evidence type="ECO:0000313" key="2">
    <source>
        <dbReference type="EMBL" id="RHH06500.1"/>
    </source>
</evidence>
<name>A0A396BM88_BACFG</name>
<protein>
    <recommendedName>
        <fullName evidence="4">Transmembrane protein</fullName>
    </recommendedName>
</protein>
<keyword evidence="1" id="KW-0472">Membrane</keyword>
<dbReference type="AlphaFoldDB" id="A0A396BM88"/>
<evidence type="ECO:0000313" key="3">
    <source>
        <dbReference type="Proteomes" id="UP000266644"/>
    </source>
</evidence>
<evidence type="ECO:0000256" key="1">
    <source>
        <dbReference type="SAM" id="Phobius"/>
    </source>
</evidence>
<dbReference type="Proteomes" id="UP000266644">
    <property type="component" value="Unassembled WGS sequence"/>
</dbReference>
<feature type="transmembrane region" description="Helical" evidence="1">
    <location>
        <begin position="69"/>
        <end position="94"/>
    </location>
</feature>
<keyword evidence="1" id="KW-1133">Transmembrane helix</keyword>
<dbReference type="EMBL" id="QRJE01000042">
    <property type="protein sequence ID" value="RHH06500.1"/>
    <property type="molecule type" value="Genomic_DNA"/>
</dbReference>
<accession>A0A396BM88</accession>
<gene>
    <name evidence="2" type="ORF">DW228_21195</name>
</gene>